<feature type="transmembrane region" description="Helical" evidence="1">
    <location>
        <begin position="139"/>
        <end position="159"/>
    </location>
</feature>
<organism evidence="2 3">
    <name type="scientific">Candidatus Promineifilum breve</name>
    <dbReference type="NCBI Taxonomy" id="1806508"/>
    <lineage>
        <taxon>Bacteria</taxon>
        <taxon>Bacillati</taxon>
        <taxon>Chloroflexota</taxon>
        <taxon>Ardenticatenia</taxon>
        <taxon>Candidatus Promineifilales</taxon>
        <taxon>Candidatus Promineifilaceae</taxon>
        <taxon>Candidatus Promineifilum</taxon>
    </lineage>
</organism>
<feature type="transmembrane region" description="Helical" evidence="1">
    <location>
        <begin position="93"/>
        <end position="119"/>
    </location>
</feature>
<dbReference type="AlphaFoldDB" id="A0A160T349"/>
<protein>
    <submittedName>
        <fullName evidence="2">Uncharacterized protein</fullName>
    </submittedName>
</protein>
<accession>A0A160T349</accession>
<proteinExistence type="predicted"/>
<name>A0A160T349_9CHLR</name>
<evidence type="ECO:0000313" key="2">
    <source>
        <dbReference type="EMBL" id="CUS04082.2"/>
    </source>
</evidence>
<gene>
    <name evidence="2" type="ORF">CFX0092_A2204</name>
</gene>
<feature type="transmembrane region" description="Helical" evidence="1">
    <location>
        <begin position="180"/>
        <end position="198"/>
    </location>
</feature>
<keyword evidence="1" id="KW-0472">Membrane</keyword>
<dbReference type="EMBL" id="LN890655">
    <property type="protein sequence ID" value="CUS04082.2"/>
    <property type="molecule type" value="Genomic_DNA"/>
</dbReference>
<dbReference type="RefSeq" id="WP_095043476.1">
    <property type="nucleotide sequence ID" value="NZ_LN890655.1"/>
</dbReference>
<dbReference type="KEGG" id="pbf:CFX0092_A2204"/>
<feature type="transmembrane region" description="Helical" evidence="1">
    <location>
        <begin position="28"/>
        <end position="47"/>
    </location>
</feature>
<feature type="transmembrane region" description="Helical" evidence="1">
    <location>
        <begin position="59"/>
        <end position="81"/>
    </location>
</feature>
<keyword evidence="1" id="KW-1133">Transmembrane helix</keyword>
<keyword evidence="1" id="KW-0812">Transmembrane</keyword>
<evidence type="ECO:0000256" key="1">
    <source>
        <dbReference type="SAM" id="Phobius"/>
    </source>
</evidence>
<evidence type="ECO:0000313" key="3">
    <source>
        <dbReference type="Proteomes" id="UP000215027"/>
    </source>
</evidence>
<keyword evidence="3" id="KW-1185">Reference proteome</keyword>
<reference evidence="2" key="1">
    <citation type="submission" date="2016-01" db="EMBL/GenBank/DDBJ databases">
        <authorList>
            <person name="Mcilroy J.S."/>
            <person name="Karst M S."/>
            <person name="Albertsen M."/>
        </authorList>
    </citation>
    <scope>NUCLEOTIDE SEQUENCE</scope>
    <source>
        <strain evidence="2">Cfx-K</strain>
    </source>
</reference>
<dbReference type="Proteomes" id="UP000215027">
    <property type="component" value="Chromosome I"/>
</dbReference>
<sequence>MAQSGSLDPFESHFTAHEIERLPLYRRLGLANGLIIGLGLGLGAWALEALRVWRLPAANQISVLLLGLVLVVVLCGFVGWLSSRIARTPITVILWGVVAVVAMLILAYLPYYGSTLVVWLSDARFRGLVVFPYTREGGLAGLVLGGLLLILTLVVLGLMQSYRLESIAVEAGHRGRMNGRAWRALLLPLPLVFLAALITQSMMSNPTAPAIDVVNQAIGEAQNYEGDLRDLDLGDGISYAALRPVHDAIGGPFTLGIVDVNPSTSTVIVRADFDNGAWVYCRVVNDQLNFCDDASMAYVDGLRVLVTGQPAPEACRACVLEATDEAAAWLVARRDRFGADPAIERLAQQGSHVLMRVTGDDLIAECWIAGVSPALLTECQEVGSRD</sequence>